<keyword evidence="12" id="KW-0129">CBS domain</keyword>
<evidence type="ECO:0000256" key="3">
    <source>
        <dbReference type="ARBA" id="ARBA00022475"/>
    </source>
</evidence>
<evidence type="ECO:0000256" key="2">
    <source>
        <dbReference type="ARBA" id="ARBA00007931"/>
    </source>
</evidence>
<dbReference type="GO" id="GO:0006508">
    <property type="term" value="P:proteolysis"/>
    <property type="evidence" value="ECO:0007669"/>
    <property type="project" value="UniProtKB-KW"/>
</dbReference>
<evidence type="ECO:0000256" key="9">
    <source>
        <dbReference type="ARBA" id="ARBA00022833"/>
    </source>
</evidence>
<name>A0ABW4L533_9MICO</name>
<protein>
    <recommendedName>
        <fullName evidence="14">Zinc metalloprotease</fullName>
    </recommendedName>
</protein>
<evidence type="ECO:0000256" key="13">
    <source>
        <dbReference type="ARBA" id="ARBA00023136"/>
    </source>
</evidence>
<evidence type="ECO:0000256" key="1">
    <source>
        <dbReference type="ARBA" id="ARBA00004651"/>
    </source>
</evidence>
<evidence type="ECO:0000313" key="16">
    <source>
        <dbReference type="EMBL" id="MFD1718042.1"/>
    </source>
</evidence>
<comment type="cofactor">
    <cofactor evidence="14">
        <name>Zn(2+)</name>
        <dbReference type="ChEBI" id="CHEBI:29105"/>
    </cofactor>
    <text evidence="14">Binds 1 zinc ion per subunit.</text>
</comment>
<feature type="domain" description="Peptidase M50" evidence="15">
    <location>
        <begin position="144"/>
        <end position="201"/>
    </location>
</feature>
<reference evidence="17" key="1">
    <citation type="journal article" date="2019" name="Int. J. Syst. Evol. Microbiol.">
        <title>The Global Catalogue of Microorganisms (GCM) 10K type strain sequencing project: providing services to taxonomists for standard genome sequencing and annotation.</title>
        <authorList>
            <consortium name="The Broad Institute Genomics Platform"/>
            <consortium name="The Broad Institute Genome Sequencing Center for Infectious Disease"/>
            <person name="Wu L."/>
            <person name="Ma J."/>
        </authorList>
    </citation>
    <scope>NUCLEOTIDE SEQUENCE [LARGE SCALE GENOMIC DNA]</scope>
    <source>
        <strain evidence="17">JCM 17130</strain>
    </source>
</reference>
<evidence type="ECO:0000256" key="6">
    <source>
        <dbReference type="ARBA" id="ARBA00022723"/>
    </source>
</evidence>
<keyword evidence="4 14" id="KW-0645">Protease</keyword>
<feature type="transmembrane region" description="Helical" evidence="14">
    <location>
        <begin position="149"/>
        <end position="167"/>
    </location>
</feature>
<keyword evidence="3 14" id="KW-1003">Cell membrane</keyword>
<evidence type="ECO:0000256" key="8">
    <source>
        <dbReference type="ARBA" id="ARBA00022801"/>
    </source>
</evidence>
<evidence type="ECO:0000259" key="15">
    <source>
        <dbReference type="Pfam" id="PF02163"/>
    </source>
</evidence>
<dbReference type="PANTHER" id="PTHR39188">
    <property type="entry name" value="MEMBRANE-ASSOCIATED ZINC METALLOPROTEASE M50B"/>
    <property type="match status" value="1"/>
</dbReference>
<keyword evidence="5 14" id="KW-0812">Transmembrane</keyword>
<keyword evidence="17" id="KW-1185">Reference proteome</keyword>
<organism evidence="16 17">
    <name type="scientific">Georgenia deserti</name>
    <dbReference type="NCBI Taxonomy" id="2093781"/>
    <lineage>
        <taxon>Bacteria</taxon>
        <taxon>Bacillati</taxon>
        <taxon>Actinomycetota</taxon>
        <taxon>Actinomycetes</taxon>
        <taxon>Micrococcales</taxon>
        <taxon>Bogoriellaceae</taxon>
        <taxon>Georgenia</taxon>
    </lineage>
</organism>
<keyword evidence="11 14" id="KW-0482">Metalloprotease</keyword>
<feature type="transmembrane region" description="Helical" evidence="14">
    <location>
        <begin position="20"/>
        <end position="44"/>
    </location>
</feature>
<evidence type="ECO:0000313" key="17">
    <source>
        <dbReference type="Proteomes" id="UP001597277"/>
    </source>
</evidence>
<dbReference type="EMBL" id="JBHUEE010000004">
    <property type="protein sequence ID" value="MFD1718042.1"/>
    <property type="molecule type" value="Genomic_DNA"/>
</dbReference>
<evidence type="ECO:0000256" key="10">
    <source>
        <dbReference type="ARBA" id="ARBA00022989"/>
    </source>
</evidence>
<dbReference type="InterPro" id="IPR008915">
    <property type="entry name" value="Peptidase_M50"/>
</dbReference>
<evidence type="ECO:0000256" key="7">
    <source>
        <dbReference type="ARBA" id="ARBA00022737"/>
    </source>
</evidence>
<evidence type="ECO:0000256" key="11">
    <source>
        <dbReference type="ARBA" id="ARBA00023049"/>
    </source>
</evidence>
<evidence type="ECO:0000256" key="12">
    <source>
        <dbReference type="ARBA" id="ARBA00023122"/>
    </source>
</evidence>
<evidence type="ECO:0000256" key="14">
    <source>
        <dbReference type="PIRNR" id="PIRNR006404"/>
    </source>
</evidence>
<feature type="transmembrane region" description="Helical" evidence="14">
    <location>
        <begin position="117"/>
        <end position="137"/>
    </location>
</feature>
<feature type="domain" description="Peptidase M50" evidence="15">
    <location>
        <begin position="65"/>
        <end position="138"/>
    </location>
</feature>
<dbReference type="Pfam" id="PF02163">
    <property type="entry name" value="Peptidase_M50"/>
    <property type="match status" value="2"/>
</dbReference>
<evidence type="ECO:0000256" key="4">
    <source>
        <dbReference type="ARBA" id="ARBA00022670"/>
    </source>
</evidence>
<feature type="transmembrane region" description="Helical" evidence="14">
    <location>
        <begin position="195"/>
        <end position="217"/>
    </location>
</feature>
<dbReference type="GO" id="GO:0008233">
    <property type="term" value="F:peptidase activity"/>
    <property type="evidence" value="ECO:0007669"/>
    <property type="project" value="UniProtKB-KW"/>
</dbReference>
<gene>
    <name evidence="16" type="ORF">ACFSE6_09360</name>
</gene>
<keyword evidence="9 14" id="KW-0862">Zinc</keyword>
<sequence length="380" mass="38942">MSTRTVRFGTRVPSGWVVGQVGGIPVVLAPSWVLIAAVLVLLYYPVVQRLVPTVGTATVVGTTVAFVVMLLVSVLLHELAHGFSAQRLGGRPREYVLTFWGGHTSFEQELPRPGGSALVAVAGPAANGLIAAGAWLVLEATALSGPGALLLYGAVISNGLVAAFNLLPGLPLDGGHVLEALVWALTGDRTRGTVAAAWIGRIVAIGVVVVVLVLPLLRGSRPDLGSIWMVLIAFLLWTGAGQALRTAGARRQAAGLDLRRLAVPAVAVDANADLDQAMLAARAGGHVVLVEQGRPVALLETQAAGQVPPGARAGTPATAAARALHPQQILTVATGLPAVEAVAAAQHHGSVVVLLDPRTGETGVVEVTAVARAMGARRRP</sequence>
<dbReference type="InterPro" id="IPR016483">
    <property type="entry name" value="UCP006404_Pept_M50_CBS"/>
</dbReference>
<keyword evidence="6 14" id="KW-0479">Metal-binding</keyword>
<dbReference type="PIRSF" id="PIRSF006404">
    <property type="entry name" value="UCP006404_Pept_M50_CBS"/>
    <property type="match status" value="1"/>
</dbReference>
<proteinExistence type="inferred from homology"/>
<accession>A0ABW4L533</accession>
<feature type="transmembrane region" description="Helical" evidence="14">
    <location>
        <begin position="56"/>
        <end position="76"/>
    </location>
</feature>
<evidence type="ECO:0000256" key="5">
    <source>
        <dbReference type="ARBA" id="ARBA00022692"/>
    </source>
</evidence>
<keyword evidence="8 14" id="KW-0378">Hydrolase</keyword>
<feature type="transmembrane region" description="Helical" evidence="14">
    <location>
        <begin position="224"/>
        <end position="244"/>
    </location>
</feature>
<dbReference type="RefSeq" id="WP_388005532.1">
    <property type="nucleotide sequence ID" value="NZ_JBHUEE010000004.1"/>
</dbReference>
<comment type="caution">
    <text evidence="16">The sequence shown here is derived from an EMBL/GenBank/DDBJ whole genome shotgun (WGS) entry which is preliminary data.</text>
</comment>
<comment type="similarity">
    <text evidence="2 14">Belongs to the peptidase M50B family.</text>
</comment>
<keyword evidence="10 14" id="KW-1133">Transmembrane helix</keyword>
<dbReference type="PANTHER" id="PTHR39188:SF3">
    <property type="entry name" value="STAGE IV SPORULATION PROTEIN FB"/>
    <property type="match status" value="1"/>
</dbReference>
<dbReference type="Proteomes" id="UP001597277">
    <property type="component" value="Unassembled WGS sequence"/>
</dbReference>
<keyword evidence="7" id="KW-0677">Repeat</keyword>
<keyword evidence="13 14" id="KW-0472">Membrane</keyword>
<comment type="subcellular location">
    <subcellularLocation>
        <location evidence="1 14">Cell membrane</location>
        <topology evidence="1 14">Multi-pass membrane protein</topology>
    </subcellularLocation>
</comment>